<dbReference type="InterPro" id="IPR012495">
    <property type="entry name" value="TadE-like_dom"/>
</dbReference>
<comment type="caution">
    <text evidence="4">The sequence shown here is derived from an EMBL/GenBank/DDBJ whole genome shotgun (WGS) entry which is preliminary data.</text>
</comment>
<evidence type="ECO:0000256" key="2">
    <source>
        <dbReference type="SAM" id="Phobius"/>
    </source>
</evidence>
<evidence type="ECO:0000259" key="3">
    <source>
        <dbReference type="Pfam" id="PF07811"/>
    </source>
</evidence>
<sequence>MTTAPATTKTAGTTAATMPASRRDRGSVTAELAIGLPAVALLLVALLAVASAAIAQTRSTDAARAGARAAALGEPDGDVTTTARRLAGADASVAVSRADGWVTVEVSSPVGPASWGGSPLQARATAVARVEP</sequence>
<feature type="transmembrane region" description="Helical" evidence="2">
    <location>
        <begin position="32"/>
        <end position="55"/>
    </location>
</feature>
<reference evidence="4 5" key="1">
    <citation type="submission" date="2019-07" db="EMBL/GenBank/DDBJ databases">
        <title>Whole genome shotgun sequence of Cellulomonas terrae NBRC 100819.</title>
        <authorList>
            <person name="Hosoyama A."/>
            <person name="Uohara A."/>
            <person name="Ohji S."/>
            <person name="Ichikawa N."/>
        </authorList>
    </citation>
    <scope>NUCLEOTIDE SEQUENCE [LARGE SCALE GENOMIC DNA]</scope>
    <source>
        <strain evidence="4 5">NBRC 100819</strain>
    </source>
</reference>
<evidence type="ECO:0000313" key="5">
    <source>
        <dbReference type="Proteomes" id="UP000321049"/>
    </source>
</evidence>
<keyword evidence="5" id="KW-1185">Reference proteome</keyword>
<evidence type="ECO:0000256" key="1">
    <source>
        <dbReference type="SAM" id="MobiDB-lite"/>
    </source>
</evidence>
<keyword evidence="2" id="KW-0812">Transmembrane</keyword>
<keyword evidence="2" id="KW-0472">Membrane</keyword>
<dbReference type="NCBIfam" id="NF041390">
    <property type="entry name" value="TadE_Rv3655c"/>
    <property type="match status" value="1"/>
</dbReference>
<protein>
    <recommendedName>
        <fullName evidence="3">TadE-like domain-containing protein</fullName>
    </recommendedName>
</protein>
<feature type="domain" description="TadE-like" evidence="3">
    <location>
        <begin position="26"/>
        <end position="68"/>
    </location>
</feature>
<gene>
    <name evidence="4" type="ORF">CTE05_03720</name>
</gene>
<dbReference type="EMBL" id="BJWH01000001">
    <property type="protein sequence ID" value="GEL96825.1"/>
    <property type="molecule type" value="Genomic_DNA"/>
</dbReference>
<dbReference type="Proteomes" id="UP000321049">
    <property type="component" value="Unassembled WGS sequence"/>
</dbReference>
<dbReference type="RefSeq" id="WP_246123191.1">
    <property type="nucleotide sequence ID" value="NZ_BJWH01000001.1"/>
</dbReference>
<accession>A0A511JFW1</accession>
<dbReference type="InterPro" id="IPR049790">
    <property type="entry name" value="Rv3655c/TadE"/>
</dbReference>
<evidence type="ECO:0000313" key="4">
    <source>
        <dbReference type="EMBL" id="GEL96825.1"/>
    </source>
</evidence>
<feature type="region of interest" description="Disordered" evidence="1">
    <location>
        <begin position="1"/>
        <end position="24"/>
    </location>
</feature>
<dbReference type="AlphaFoldDB" id="A0A511JFW1"/>
<name>A0A511JFW1_9CELL</name>
<dbReference type="Pfam" id="PF07811">
    <property type="entry name" value="TadE"/>
    <property type="match status" value="1"/>
</dbReference>
<feature type="compositionally biased region" description="Low complexity" evidence="1">
    <location>
        <begin position="1"/>
        <end position="20"/>
    </location>
</feature>
<proteinExistence type="predicted"/>
<keyword evidence="2" id="KW-1133">Transmembrane helix</keyword>
<organism evidence="4 5">
    <name type="scientific">Cellulomonas terrae</name>
    <dbReference type="NCBI Taxonomy" id="311234"/>
    <lineage>
        <taxon>Bacteria</taxon>
        <taxon>Bacillati</taxon>
        <taxon>Actinomycetota</taxon>
        <taxon>Actinomycetes</taxon>
        <taxon>Micrococcales</taxon>
        <taxon>Cellulomonadaceae</taxon>
        <taxon>Cellulomonas</taxon>
    </lineage>
</organism>